<evidence type="ECO:0008006" key="3">
    <source>
        <dbReference type="Google" id="ProtNLM"/>
    </source>
</evidence>
<protein>
    <recommendedName>
        <fullName evidence="3">Fe2OG dioxygenase domain-containing protein</fullName>
    </recommendedName>
</protein>
<name>A0A1R2AYW2_9CILI</name>
<dbReference type="PANTHER" id="PTHR48420">
    <property type="entry name" value="NON-HAEM DIOXYGENASE N-TERMINAL DOMAIN-CONTAINING PROTEIN"/>
    <property type="match status" value="1"/>
</dbReference>
<dbReference type="EMBL" id="MPUH01001174">
    <property type="protein sequence ID" value="OMJ69645.1"/>
    <property type="molecule type" value="Genomic_DNA"/>
</dbReference>
<accession>A0A1R2AYW2</accession>
<gene>
    <name evidence="1" type="ORF">SteCoe_32577</name>
</gene>
<organism evidence="1 2">
    <name type="scientific">Stentor coeruleus</name>
    <dbReference type="NCBI Taxonomy" id="5963"/>
    <lineage>
        <taxon>Eukaryota</taxon>
        <taxon>Sar</taxon>
        <taxon>Alveolata</taxon>
        <taxon>Ciliophora</taxon>
        <taxon>Postciliodesmatophora</taxon>
        <taxon>Heterotrichea</taxon>
        <taxon>Heterotrichida</taxon>
        <taxon>Stentoridae</taxon>
        <taxon>Stentor</taxon>
    </lineage>
</organism>
<sequence length="337" mass="38732">MLNNLTKAIRLTPITYTDILSGKSSGLIEEALGLKGSGSILVKCDDEFLFLRRKVLNGINQLKALPKEEQVLLEDPDSGYRTGLNYGKIVSKSKGRVTKSFFNANCVSDNPTPVLNKNRWPKSLTDFKNDFIKLSTYFVQFTISVAKILDKHLQKEFPEIKFQSFEKTLKESDQHLGHLLNYYPQNTKTEISRWHNDHQMFTMVTCPMYFNAEDNALIDEDNIHLRSEFELKNRNGEILQLLVKNDEALFHVGETAQVMSGGLIQATPHAVITNGDRPNMYRNTLVVFTMPRSDFVMNSPLGDKAIIEHKEVFPLKKKWKQGINFQDYNENYLKFEQ</sequence>
<reference evidence="1 2" key="1">
    <citation type="submission" date="2016-11" db="EMBL/GenBank/DDBJ databases">
        <title>The macronuclear genome of Stentor coeruleus: a giant cell with tiny introns.</title>
        <authorList>
            <person name="Slabodnick M."/>
            <person name="Ruby J.G."/>
            <person name="Reiff S.B."/>
            <person name="Swart E.C."/>
            <person name="Gosai S."/>
            <person name="Prabakaran S."/>
            <person name="Witkowska E."/>
            <person name="Larue G.E."/>
            <person name="Fisher S."/>
            <person name="Freeman R.M."/>
            <person name="Gunawardena J."/>
            <person name="Chu W."/>
            <person name="Stover N.A."/>
            <person name="Gregory B.D."/>
            <person name="Nowacki M."/>
            <person name="Derisi J."/>
            <person name="Roy S.W."/>
            <person name="Marshall W.F."/>
            <person name="Sood P."/>
        </authorList>
    </citation>
    <scope>NUCLEOTIDE SEQUENCE [LARGE SCALE GENOMIC DNA]</scope>
    <source>
        <strain evidence="1">WM001</strain>
    </source>
</reference>
<evidence type="ECO:0000313" key="2">
    <source>
        <dbReference type="Proteomes" id="UP000187209"/>
    </source>
</evidence>
<dbReference type="Proteomes" id="UP000187209">
    <property type="component" value="Unassembled WGS sequence"/>
</dbReference>
<dbReference type="AlphaFoldDB" id="A0A1R2AYW2"/>
<evidence type="ECO:0000313" key="1">
    <source>
        <dbReference type="EMBL" id="OMJ69645.1"/>
    </source>
</evidence>
<dbReference type="Gene3D" id="2.60.120.330">
    <property type="entry name" value="B-lactam Antibiotic, Isopenicillin N Synthase, Chain"/>
    <property type="match status" value="1"/>
</dbReference>
<dbReference type="OrthoDB" id="407774at2759"/>
<proteinExistence type="predicted"/>
<comment type="caution">
    <text evidence="1">The sequence shown here is derived from an EMBL/GenBank/DDBJ whole genome shotgun (WGS) entry which is preliminary data.</text>
</comment>
<keyword evidence="2" id="KW-1185">Reference proteome</keyword>
<dbReference type="SUPFAM" id="SSF51197">
    <property type="entry name" value="Clavaminate synthase-like"/>
    <property type="match status" value="1"/>
</dbReference>
<dbReference type="PANTHER" id="PTHR48420:SF1">
    <property type="entry name" value="NON-HAEM DIOXYGENASE N-TERMINAL DOMAIN-CONTAINING PROTEIN"/>
    <property type="match status" value="1"/>
</dbReference>
<dbReference type="InterPro" id="IPR027443">
    <property type="entry name" value="IPNS-like_sf"/>
</dbReference>